<sequence length="154" mass="16359">MEAFEGHAVGLGTANAREAQLGAAAASSASDSAPLAHTPTAKIMNEAAETWDLAMKSAKEDAKKKKTSILPSVFSEINLRSNGMVNSSQLVTQVTKILTGNRTVHFEDLKVFLAELTKKMGYAAAHATLKPAFVAGEAHRWQKVCCSNPSVDCL</sequence>
<evidence type="ECO:0000313" key="1">
    <source>
        <dbReference type="EMBL" id="CEM55159.1"/>
    </source>
</evidence>
<gene>
    <name evidence="1" type="ORF">Cvel_13314</name>
</gene>
<organism evidence="1">
    <name type="scientific">Chromera velia CCMP2878</name>
    <dbReference type="NCBI Taxonomy" id="1169474"/>
    <lineage>
        <taxon>Eukaryota</taxon>
        <taxon>Sar</taxon>
        <taxon>Alveolata</taxon>
        <taxon>Colpodellida</taxon>
        <taxon>Chromeraceae</taxon>
        <taxon>Chromera</taxon>
    </lineage>
</organism>
<accession>A0A0G4ID93</accession>
<proteinExistence type="predicted"/>
<dbReference type="AlphaFoldDB" id="A0A0G4ID93"/>
<dbReference type="EMBL" id="CDMZ01005847">
    <property type="protein sequence ID" value="CEM55159.1"/>
    <property type="molecule type" value="Genomic_DNA"/>
</dbReference>
<protein>
    <submittedName>
        <fullName evidence="1">Uncharacterized protein</fullName>
    </submittedName>
</protein>
<reference evidence="1" key="1">
    <citation type="submission" date="2014-11" db="EMBL/GenBank/DDBJ databases">
        <authorList>
            <person name="Otto D Thomas"/>
            <person name="Naeem Raeece"/>
        </authorList>
    </citation>
    <scope>NUCLEOTIDE SEQUENCE</scope>
</reference>
<dbReference type="VEuPathDB" id="CryptoDB:Cvel_13314"/>
<name>A0A0G4ID93_9ALVE</name>